<sequence>MPSQSSSSSSANGLISPIRPVRITRGKSESVMVNEGCFVNLWNHLGGSVTLTETRRFYDIKANAYDEEMTELNYKGPKVIFEKFRELRISRGSRILDVGCGTGLLGVELKAAGFCQIHGIDMSSEMLRINRKKGSYLSLGLTMVEPDTDLTSLRDFDVVCLLSSLRPGHISPACLENLSTCLTSGGYLIWARSSDIPSGHFTDSFDEDTWSEVKGKLSTLGILCLEESFIELFVRDKPGMIGVLRKM</sequence>
<name>A0AAJ7L5R9_9ACAR</name>
<dbReference type="GeneID" id="108864209"/>
<dbReference type="Proteomes" id="UP000694867">
    <property type="component" value="Unplaced"/>
</dbReference>
<evidence type="ECO:0000313" key="3">
    <source>
        <dbReference type="RefSeq" id="XP_018494902.2"/>
    </source>
</evidence>
<dbReference type="RefSeq" id="XP_018494902.2">
    <property type="nucleotide sequence ID" value="XM_018639386.2"/>
</dbReference>
<dbReference type="Gene3D" id="3.40.50.150">
    <property type="entry name" value="Vaccinia Virus protein VP39"/>
    <property type="match status" value="1"/>
</dbReference>
<organism evidence="2 3">
    <name type="scientific">Galendromus occidentalis</name>
    <name type="common">western predatory mite</name>
    <dbReference type="NCBI Taxonomy" id="34638"/>
    <lineage>
        <taxon>Eukaryota</taxon>
        <taxon>Metazoa</taxon>
        <taxon>Ecdysozoa</taxon>
        <taxon>Arthropoda</taxon>
        <taxon>Chelicerata</taxon>
        <taxon>Arachnida</taxon>
        <taxon>Acari</taxon>
        <taxon>Parasitiformes</taxon>
        <taxon>Mesostigmata</taxon>
        <taxon>Gamasina</taxon>
        <taxon>Phytoseioidea</taxon>
        <taxon>Phytoseiidae</taxon>
        <taxon>Typhlodrominae</taxon>
        <taxon>Galendromus</taxon>
    </lineage>
</organism>
<dbReference type="InterPro" id="IPR025714">
    <property type="entry name" value="Methyltranfer_dom"/>
</dbReference>
<dbReference type="KEGG" id="goe:108864209"/>
<dbReference type="AlphaFoldDB" id="A0AAJ7L5R9"/>
<protein>
    <submittedName>
        <fullName evidence="3">Methyltransferase-like protein 27</fullName>
    </submittedName>
</protein>
<accession>A0AAJ7L5R9</accession>
<proteinExistence type="predicted"/>
<evidence type="ECO:0000259" key="1">
    <source>
        <dbReference type="Pfam" id="PF13847"/>
    </source>
</evidence>
<evidence type="ECO:0000313" key="2">
    <source>
        <dbReference type="Proteomes" id="UP000694867"/>
    </source>
</evidence>
<dbReference type="InterPro" id="IPR029063">
    <property type="entry name" value="SAM-dependent_MTases_sf"/>
</dbReference>
<dbReference type="Pfam" id="PF13847">
    <property type="entry name" value="Methyltransf_31"/>
    <property type="match status" value="1"/>
</dbReference>
<reference evidence="3" key="1">
    <citation type="submission" date="2025-08" db="UniProtKB">
        <authorList>
            <consortium name="RefSeq"/>
        </authorList>
    </citation>
    <scope>IDENTIFICATION</scope>
</reference>
<dbReference type="PANTHER" id="PTHR43591">
    <property type="entry name" value="METHYLTRANSFERASE"/>
    <property type="match status" value="1"/>
</dbReference>
<dbReference type="CDD" id="cd02440">
    <property type="entry name" value="AdoMet_MTases"/>
    <property type="match status" value="1"/>
</dbReference>
<feature type="domain" description="Methyltransferase" evidence="1">
    <location>
        <begin position="90"/>
        <end position="206"/>
    </location>
</feature>
<keyword evidence="2" id="KW-1185">Reference proteome</keyword>
<dbReference type="PANTHER" id="PTHR43591:SF110">
    <property type="entry name" value="RHODANESE DOMAIN-CONTAINING PROTEIN"/>
    <property type="match status" value="1"/>
</dbReference>
<dbReference type="SUPFAM" id="SSF53335">
    <property type="entry name" value="S-adenosyl-L-methionine-dependent methyltransferases"/>
    <property type="match status" value="1"/>
</dbReference>
<gene>
    <name evidence="3" type="primary">LOC108864209</name>
</gene>